<dbReference type="AlphaFoldDB" id="A0A177CIS6"/>
<dbReference type="Pfam" id="PF19527">
    <property type="entry name" value="DUF6055"/>
    <property type="match status" value="1"/>
</dbReference>
<feature type="signal peptide" evidence="1">
    <location>
        <begin position="1"/>
        <end position="43"/>
    </location>
</feature>
<protein>
    <recommendedName>
        <fullName evidence="4">Dockerin type 1</fullName>
    </recommendedName>
</protein>
<dbReference type="OrthoDB" id="5319191at2759"/>
<evidence type="ECO:0000256" key="1">
    <source>
        <dbReference type="SAM" id="SignalP"/>
    </source>
</evidence>
<evidence type="ECO:0000313" key="3">
    <source>
        <dbReference type="Proteomes" id="UP000077069"/>
    </source>
</evidence>
<sequence>MSVFYMMPSSEYQPVSSRATQIHTPSPAMHFLIALLLVHYALAHPPPSPRQATAPATYTSNPSIGGGANFVAESAHFRVYGTGVSASDAAKSLNIMEAAHQCFVVEQGWRTPGLSTKTGGVGKEVGPWYKLNLYGVKESEIPGAAAQTWTDSASGLEFLKVVPKYLAEASVVVHEFGHAMHYSEENWVDQTRTGAWWETIANFIADTYIATPLCASAKTAAGLPTTGASLIDLKKVIGDSFQVLVDGSSGTGNYYQAWPFLAYVTNNPDGYPGLGKLVLLDMIRKYQLRSNETPLHTLARLLAAAGGSVSVQKVVARYWAHMAYVDIGHAAAATAFASQRNGLNYANLDANGEGKYTVKNARAPRYMGASIVPLKASAGTVKVAISASASTYAATLAVKGSGGVRYVDVPNGNASVTLASGEEITLVVANTPTLVLYDPFSIPAELNKGLTFSVQITGATV</sequence>
<keyword evidence="3" id="KW-1185">Reference proteome</keyword>
<evidence type="ECO:0008006" key="4">
    <source>
        <dbReference type="Google" id="ProtNLM"/>
    </source>
</evidence>
<dbReference type="InParanoid" id="A0A177CIS6"/>
<dbReference type="GeneID" id="28759924"/>
<accession>A0A177CIS6</accession>
<dbReference type="Proteomes" id="UP000077069">
    <property type="component" value="Unassembled WGS sequence"/>
</dbReference>
<dbReference type="RefSeq" id="XP_018037789.1">
    <property type="nucleotide sequence ID" value="XM_018176438.1"/>
</dbReference>
<dbReference type="InterPro" id="IPR045690">
    <property type="entry name" value="DUF6055"/>
</dbReference>
<dbReference type="EMBL" id="KV441551">
    <property type="protein sequence ID" value="OAG07424.1"/>
    <property type="molecule type" value="Genomic_DNA"/>
</dbReference>
<proteinExistence type="predicted"/>
<evidence type="ECO:0000313" key="2">
    <source>
        <dbReference type="EMBL" id="OAG07424.1"/>
    </source>
</evidence>
<organism evidence="2 3">
    <name type="scientific">Paraphaeosphaeria sporulosa</name>
    <dbReference type="NCBI Taxonomy" id="1460663"/>
    <lineage>
        <taxon>Eukaryota</taxon>
        <taxon>Fungi</taxon>
        <taxon>Dikarya</taxon>
        <taxon>Ascomycota</taxon>
        <taxon>Pezizomycotina</taxon>
        <taxon>Dothideomycetes</taxon>
        <taxon>Pleosporomycetidae</taxon>
        <taxon>Pleosporales</taxon>
        <taxon>Massarineae</taxon>
        <taxon>Didymosphaeriaceae</taxon>
        <taxon>Paraphaeosphaeria</taxon>
    </lineage>
</organism>
<feature type="chain" id="PRO_5008058216" description="Dockerin type 1" evidence="1">
    <location>
        <begin position="44"/>
        <end position="461"/>
    </location>
</feature>
<keyword evidence="1" id="KW-0732">Signal</keyword>
<name>A0A177CIS6_9PLEO</name>
<gene>
    <name evidence="2" type="ORF">CC84DRAFT_1143950</name>
</gene>
<reference evidence="2 3" key="1">
    <citation type="submission" date="2016-05" db="EMBL/GenBank/DDBJ databases">
        <title>Comparative analysis of secretome profiles of manganese(II)-oxidizing ascomycete fungi.</title>
        <authorList>
            <consortium name="DOE Joint Genome Institute"/>
            <person name="Zeiner C.A."/>
            <person name="Purvine S.O."/>
            <person name="Zink E.M."/>
            <person name="Wu S."/>
            <person name="Pasa-Tolic L."/>
            <person name="Chaput D.L."/>
            <person name="Haridas S."/>
            <person name="Grigoriev I.V."/>
            <person name="Santelli C.M."/>
            <person name="Hansel C.M."/>
        </authorList>
    </citation>
    <scope>NUCLEOTIDE SEQUENCE [LARGE SCALE GENOMIC DNA]</scope>
    <source>
        <strain evidence="2 3">AP3s5-JAC2a</strain>
    </source>
</reference>